<sequence length="74" mass="8819">MISIPYNTDDKSRHLSERIPLFLPSFIFGLFNFLRMVCCFDCLYFLCFFEIRHGDDCLLSSDDSFDEYITSYSF</sequence>
<organism evidence="2">
    <name type="scientific">Glycine max</name>
    <name type="common">Soybean</name>
    <name type="synonym">Glycine hispida</name>
    <dbReference type="NCBI Taxonomy" id="3847"/>
    <lineage>
        <taxon>Eukaryota</taxon>
        <taxon>Viridiplantae</taxon>
        <taxon>Streptophyta</taxon>
        <taxon>Embryophyta</taxon>
        <taxon>Tracheophyta</taxon>
        <taxon>Spermatophyta</taxon>
        <taxon>Magnoliopsida</taxon>
        <taxon>eudicotyledons</taxon>
        <taxon>Gunneridae</taxon>
        <taxon>Pentapetalae</taxon>
        <taxon>rosids</taxon>
        <taxon>fabids</taxon>
        <taxon>Fabales</taxon>
        <taxon>Fabaceae</taxon>
        <taxon>Papilionoideae</taxon>
        <taxon>50 kb inversion clade</taxon>
        <taxon>NPAAA clade</taxon>
        <taxon>indigoferoid/millettioid clade</taxon>
        <taxon>Phaseoleae</taxon>
        <taxon>Glycine</taxon>
        <taxon>Glycine subgen. Soja</taxon>
    </lineage>
</organism>
<evidence type="ECO:0000313" key="2">
    <source>
        <dbReference type="EMBL" id="KRH76913.1"/>
    </source>
</evidence>
<name>A0A0R0LCL1_SOYBN</name>
<keyword evidence="4" id="KW-1185">Reference proteome</keyword>
<dbReference type="Gramene" id="KRH76913">
    <property type="protein sequence ID" value="KRH76913"/>
    <property type="gene ID" value="GLYMA_01G181000"/>
</dbReference>
<reference evidence="2 3" key="1">
    <citation type="journal article" date="2010" name="Nature">
        <title>Genome sequence of the palaeopolyploid soybean.</title>
        <authorList>
            <person name="Schmutz J."/>
            <person name="Cannon S.B."/>
            <person name="Schlueter J."/>
            <person name="Ma J."/>
            <person name="Mitros T."/>
            <person name="Nelson W."/>
            <person name="Hyten D.L."/>
            <person name="Song Q."/>
            <person name="Thelen J.J."/>
            <person name="Cheng J."/>
            <person name="Xu D."/>
            <person name="Hellsten U."/>
            <person name="May G.D."/>
            <person name="Yu Y."/>
            <person name="Sakurai T."/>
            <person name="Umezawa T."/>
            <person name="Bhattacharyya M.K."/>
            <person name="Sandhu D."/>
            <person name="Valliyodan B."/>
            <person name="Lindquist E."/>
            <person name="Peto M."/>
            <person name="Grant D."/>
            <person name="Shu S."/>
            <person name="Goodstein D."/>
            <person name="Barry K."/>
            <person name="Futrell-Griggs M."/>
            <person name="Abernathy B."/>
            <person name="Du J."/>
            <person name="Tian Z."/>
            <person name="Zhu L."/>
            <person name="Gill N."/>
            <person name="Joshi T."/>
            <person name="Libault M."/>
            <person name="Sethuraman A."/>
            <person name="Zhang X.-C."/>
            <person name="Shinozaki K."/>
            <person name="Nguyen H.T."/>
            <person name="Wing R.A."/>
            <person name="Cregan P."/>
            <person name="Specht J."/>
            <person name="Grimwood J."/>
            <person name="Rokhsar D."/>
            <person name="Stacey G."/>
            <person name="Shoemaker R.C."/>
            <person name="Jackson S.A."/>
        </authorList>
    </citation>
    <scope>NUCLEOTIDE SEQUENCE [LARGE SCALE GENOMIC DNA]</scope>
    <source>
        <strain evidence="3">cv. Williams 82</strain>
        <tissue evidence="2">Callus</tissue>
    </source>
</reference>
<dbReference type="InParanoid" id="A0A0R0LCL1"/>
<dbReference type="PaxDb" id="3847-GLYMA01G38770.1"/>
<dbReference type="Proteomes" id="UP000008827">
    <property type="component" value="Chromosome 1"/>
</dbReference>
<gene>
    <name evidence="2" type="ORF">GLYMA_01G181000</name>
</gene>
<keyword evidence="1" id="KW-1133">Transmembrane helix</keyword>
<reference evidence="3" key="2">
    <citation type="submission" date="2018-02" db="UniProtKB">
        <authorList>
            <consortium name="EnsemblPlants"/>
        </authorList>
    </citation>
    <scope>IDENTIFICATION</scope>
    <source>
        <strain evidence="3">Williams 82</strain>
    </source>
</reference>
<evidence type="ECO:0000313" key="4">
    <source>
        <dbReference type="Proteomes" id="UP000008827"/>
    </source>
</evidence>
<reference evidence="2" key="3">
    <citation type="submission" date="2018-07" db="EMBL/GenBank/DDBJ databases">
        <title>WGS assembly of Glycine max.</title>
        <authorList>
            <person name="Schmutz J."/>
            <person name="Cannon S."/>
            <person name="Schlueter J."/>
            <person name="Ma J."/>
            <person name="Mitros T."/>
            <person name="Nelson W."/>
            <person name="Hyten D."/>
            <person name="Song Q."/>
            <person name="Thelen J."/>
            <person name="Cheng J."/>
            <person name="Xu D."/>
            <person name="Hellsten U."/>
            <person name="May G."/>
            <person name="Yu Y."/>
            <person name="Sakurai T."/>
            <person name="Umezawa T."/>
            <person name="Bhattacharyya M."/>
            <person name="Sandhu D."/>
            <person name="Valliyodan B."/>
            <person name="Lindquist E."/>
            <person name="Peto M."/>
            <person name="Grant D."/>
            <person name="Shu S."/>
            <person name="Goodstein D."/>
            <person name="Barry K."/>
            <person name="Futrell-Griggs M."/>
            <person name="Abernathy B."/>
            <person name="Du J."/>
            <person name="Tian Z."/>
            <person name="Zhu L."/>
            <person name="Gill N."/>
            <person name="Joshi T."/>
            <person name="Libault M."/>
            <person name="Sethuraman A."/>
            <person name="Zhang X."/>
            <person name="Shinozaki K."/>
            <person name="Nguyen H."/>
            <person name="Wing R."/>
            <person name="Cregan P."/>
            <person name="Specht J."/>
            <person name="Grimwood J."/>
            <person name="Rokhsar D."/>
            <person name="Stacey G."/>
            <person name="Shoemaker R."/>
            <person name="Jackson S."/>
        </authorList>
    </citation>
    <scope>NUCLEOTIDE SEQUENCE</scope>
    <source>
        <tissue evidence="2">Callus</tissue>
    </source>
</reference>
<evidence type="ECO:0000313" key="3">
    <source>
        <dbReference type="EnsemblPlants" id="KRH76913"/>
    </source>
</evidence>
<proteinExistence type="predicted"/>
<dbReference type="AlphaFoldDB" id="A0A0R0LCL1"/>
<dbReference type="EMBL" id="CM000834">
    <property type="protein sequence ID" value="KRH76913.1"/>
    <property type="molecule type" value="Genomic_DNA"/>
</dbReference>
<protein>
    <submittedName>
        <fullName evidence="2 3">Uncharacterized protein</fullName>
    </submittedName>
</protein>
<keyword evidence="1" id="KW-0472">Membrane</keyword>
<keyword evidence="1" id="KW-0812">Transmembrane</keyword>
<feature type="transmembrane region" description="Helical" evidence="1">
    <location>
        <begin position="21"/>
        <end position="46"/>
    </location>
</feature>
<evidence type="ECO:0000256" key="1">
    <source>
        <dbReference type="SAM" id="Phobius"/>
    </source>
</evidence>
<accession>A0A0R0LCL1</accession>
<dbReference type="EnsemblPlants" id="KRH76913">
    <property type="protein sequence ID" value="KRH76913"/>
    <property type="gene ID" value="GLYMA_01G181000"/>
</dbReference>